<keyword evidence="3" id="KW-1185">Reference proteome</keyword>
<sequence>MARPAGLGSAQLEAMPRAGTTRPSPGRGGPGHDHLARGRDSSWSCPGRVGPGCGPHVEAMPRASQVEAEWARLLPARVGQVEPDWARPLLPRVGRVEASASSRRNWARPLLPRAGQVEASARLRRERARPLVDARPPGRGSASCWPAQGGPGRNPARGSGSSWRGAVQAAGPSGPRCEPMGQVESRARGCTTRWRGNTLRPLDFEPRRGSVMCFERFQCRLREMRLPVTLEDLHAS</sequence>
<gene>
    <name evidence="2" type="ORF">Salat_1453900</name>
</gene>
<feature type="compositionally biased region" description="Low complexity" evidence="1">
    <location>
        <begin position="16"/>
        <end position="25"/>
    </location>
</feature>
<evidence type="ECO:0000256" key="1">
    <source>
        <dbReference type="SAM" id="MobiDB-lite"/>
    </source>
</evidence>
<reference evidence="2" key="2">
    <citation type="journal article" date="2024" name="Plant">
        <title>Genomic evolution and insights into agronomic trait innovations of Sesamum species.</title>
        <authorList>
            <person name="Miao H."/>
            <person name="Wang L."/>
            <person name="Qu L."/>
            <person name="Liu H."/>
            <person name="Sun Y."/>
            <person name="Le M."/>
            <person name="Wang Q."/>
            <person name="Wei S."/>
            <person name="Zheng Y."/>
            <person name="Lin W."/>
            <person name="Duan Y."/>
            <person name="Cao H."/>
            <person name="Xiong S."/>
            <person name="Wang X."/>
            <person name="Wei L."/>
            <person name="Li C."/>
            <person name="Ma Q."/>
            <person name="Ju M."/>
            <person name="Zhao R."/>
            <person name="Li G."/>
            <person name="Mu C."/>
            <person name="Tian Q."/>
            <person name="Mei H."/>
            <person name="Zhang T."/>
            <person name="Gao T."/>
            <person name="Zhang H."/>
        </authorList>
    </citation>
    <scope>NUCLEOTIDE SEQUENCE</scope>
    <source>
        <strain evidence="2">3651</strain>
    </source>
</reference>
<proteinExistence type="predicted"/>
<feature type="region of interest" description="Disordered" evidence="1">
    <location>
        <begin position="1"/>
        <end position="43"/>
    </location>
</feature>
<comment type="caution">
    <text evidence="2">The sequence shown here is derived from an EMBL/GenBank/DDBJ whole genome shotgun (WGS) entry which is preliminary data.</text>
</comment>
<feature type="compositionally biased region" description="Basic and acidic residues" evidence="1">
    <location>
        <begin position="30"/>
        <end position="40"/>
    </location>
</feature>
<evidence type="ECO:0000313" key="2">
    <source>
        <dbReference type="EMBL" id="KAK4426851.1"/>
    </source>
</evidence>
<name>A0AAE1YAU5_9LAMI</name>
<evidence type="ECO:0000313" key="3">
    <source>
        <dbReference type="Proteomes" id="UP001293254"/>
    </source>
</evidence>
<feature type="region of interest" description="Disordered" evidence="1">
    <location>
        <begin position="132"/>
        <end position="182"/>
    </location>
</feature>
<dbReference type="EMBL" id="JACGWO010000005">
    <property type="protein sequence ID" value="KAK4426851.1"/>
    <property type="molecule type" value="Genomic_DNA"/>
</dbReference>
<organism evidence="2 3">
    <name type="scientific">Sesamum alatum</name>
    <dbReference type="NCBI Taxonomy" id="300844"/>
    <lineage>
        <taxon>Eukaryota</taxon>
        <taxon>Viridiplantae</taxon>
        <taxon>Streptophyta</taxon>
        <taxon>Embryophyta</taxon>
        <taxon>Tracheophyta</taxon>
        <taxon>Spermatophyta</taxon>
        <taxon>Magnoliopsida</taxon>
        <taxon>eudicotyledons</taxon>
        <taxon>Gunneridae</taxon>
        <taxon>Pentapetalae</taxon>
        <taxon>asterids</taxon>
        <taxon>lamiids</taxon>
        <taxon>Lamiales</taxon>
        <taxon>Pedaliaceae</taxon>
        <taxon>Sesamum</taxon>
    </lineage>
</organism>
<accession>A0AAE1YAU5</accession>
<dbReference type="Proteomes" id="UP001293254">
    <property type="component" value="Unassembled WGS sequence"/>
</dbReference>
<protein>
    <submittedName>
        <fullName evidence="2">Uncharacterized protein</fullName>
    </submittedName>
</protein>
<dbReference type="AlphaFoldDB" id="A0AAE1YAU5"/>
<reference evidence="2" key="1">
    <citation type="submission" date="2020-06" db="EMBL/GenBank/DDBJ databases">
        <authorList>
            <person name="Li T."/>
            <person name="Hu X."/>
            <person name="Zhang T."/>
            <person name="Song X."/>
            <person name="Zhang H."/>
            <person name="Dai N."/>
            <person name="Sheng W."/>
            <person name="Hou X."/>
            <person name="Wei L."/>
        </authorList>
    </citation>
    <scope>NUCLEOTIDE SEQUENCE</scope>
    <source>
        <strain evidence="2">3651</strain>
        <tissue evidence="2">Leaf</tissue>
    </source>
</reference>